<accession>A8EVF8</accession>
<dbReference type="STRING" id="367737.Abu_1684"/>
<dbReference type="InterPro" id="IPR018537">
    <property type="entry name" value="Peptidoglycan-bd_3"/>
</dbReference>
<dbReference type="GeneID" id="24304711"/>
<name>A8EVF8_ALIB4</name>
<dbReference type="EMBL" id="CP000361">
    <property type="protein sequence ID" value="ABV67931.1"/>
    <property type="molecule type" value="Genomic_DNA"/>
</dbReference>
<gene>
    <name evidence="3" type="ordered locus">Abu_1684</name>
</gene>
<dbReference type="AlphaFoldDB" id="A8EVF8"/>
<organism evidence="3 4">
    <name type="scientific">Aliarcobacter butzleri (strain RM4018)</name>
    <name type="common">Arcobacter butzleri</name>
    <dbReference type="NCBI Taxonomy" id="367737"/>
    <lineage>
        <taxon>Bacteria</taxon>
        <taxon>Pseudomonadati</taxon>
        <taxon>Campylobacterota</taxon>
        <taxon>Epsilonproteobacteria</taxon>
        <taxon>Campylobacterales</taxon>
        <taxon>Arcobacteraceae</taxon>
        <taxon>Aliarcobacter</taxon>
    </lineage>
</organism>
<feature type="domain" description="TtsA-like Glycoside hydrolase family 108" evidence="1">
    <location>
        <begin position="32"/>
        <end position="111"/>
    </location>
</feature>
<keyword evidence="4" id="KW-1185">Reference proteome</keyword>
<dbReference type="Pfam" id="PF05838">
    <property type="entry name" value="Glyco_hydro_108"/>
    <property type="match status" value="1"/>
</dbReference>
<dbReference type="RefSeq" id="WP_012147661.1">
    <property type="nucleotide sequence ID" value="NC_009850.1"/>
</dbReference>
<reference evidence="3 4" key="1">
    <citation type="journal article" date="2007" name="PLoS ONE">
        <title>The complete genome sequence and analysis of the Epsilonproteobacterium Arcobacter butzleri.</title>
        <authorList>
            <person name="Miller W.G."/>
            <person name="Parker C.T."/>
            <person name="Rubenfield M."/>
            <person name="Mendz G.L."/>
            <person name="Woesten M.M.S.M."/>
            <person name="Ussery D.W."/>
            <person name="Stolz J.F."/>
            <person name="Binnewies T.T."/>
            <person name="Hallin P.F."/>
            <person name="Wang G."/>
            <person name="Malek J.A."/>
            <person name="Rogosin A."/>
            <person name="Stanker L.H."/>
            <person name="Mandrell R.E."/>
        </authorList>
    </citation>
    <scope>NUCLEOTIDE SEQUENCE [LARGE SCALE GENOMIC DNA]</scope>
    <source>
        <strain evidence="3 4">RM4018</strain>
    </source>
</reference>
<proteinExistence type="predicted"/>
<dbReference type="eggNOG" id="COG3926">
    <property type="taxonomic scope" value="Bacteria"/>
</dbReference>
<evidence type="ECO:0000313" key="3">
    <source>
        <dbReference type="EMBL" id="ABV67931.1"/>
    </source>
</evidence>
<feature type="domain" description="Peptidoglycan binding" evidence="2">
    <location>
        <begin position="118"/>
        <end position="182"/>
    </location>
</feature>
<sequence length="196" mass="22598">MAKIDESMKILSWLEHNNDNTRVLHKNKGELGLTFFGIYQSAHPTLSIWNTINQVLKSESDTKKAGSILMKDSELLKQVNIFYKKEFWDKMRLDEISSQHIANEIFIFGVNVNWKIAIKEAQKLIGVTADGIIGTQTLKALNNYDEKVFDKKFDDVEIAYYEQIVKNKPHLAHNLKGWISRALYVVNEISQDVRIA</sequence>
<dbReference type="KEGG" id="abu:Abu_1684"/>
<dbReference type="InterPro" id="IPR023346">
    <property type="entry name" value="Lysozyme-like_dom_sf"/>
</dbReference>
<evidence type="ECO:0000313" key="4">
    <source>
        <dbReference type="Proteomes" id="UP000001136"/>
    </source>
</evidence>
<evidence type="ECO:0000259" key="1">
    <source>
        <dbReference type="Pfam" id="PF05838"/>
    </source>
</evidence>
<protein>
    <submittedName>
        <fullName evidence="3">Uncharacterized protein</fullName>
    </submittedName>
</protein>
<evidence type="ECO:0000259" key="2">
    <source>
        <dbReference type="Pfam" id="PF09374"/>
    </source>
</evidence>
<dbReference type="HOGENOM" id="CLU_082693_1_2_7"/>
<dbReference type="Proteomes" id="UP000001136">
    <property type="component" value="Chromosome"/>
</dbReference>
<dbReference type="Pfam" id="PF09374">
    <property type="entry name" value="PG_binding_3"/>
    <property type="match status" value="1"/>
</dbReference>
<dbReference type="Gene3D" id="1.20.141.10">
    <property type="entry name" value="Chitosanase, subunit A, domain 1"/>
    <property type="match status" value="1"/>
</dbReference>
<dbReference type="SUPFAM" id="SSF53955">
    <property type="entry name" value="Lysozyme-like"/>
    <property type="match status" value="1"/>
</dbReference>
<dbReference type="InterPro" id="IPR008565">
    <property type="entry name" value="TtsA-like_GH18_dom"/>
</dbReference>